<name>A0A5J4Z0G1_PORPP</name>
<dbReference type="AlphaFoldDB" id="A0A5J4Z0G1"/>
<protein>
    <submittedName>
        <fullName evidence="1">Uncharacterized protein</fullName>
    </submittedName>
</protein>
<dbReference type="SUPFAM" id="SSF47240">
    <property type="entry name" value="Ferritin-like"/>
    <property type="match status" value="1"/>
</dbReference>
<proteinExistence type="predicted"/>
<dbReference type="InterPro" id="IPR007402">
    <property type="entry name" value="DUF455"/>
</dbReference>
<dbReference type="PANTHER" id="PTHR42782:SF4">
    <property type="entry name" value="DUF455 DOMAIN-CONTAINING PROTEIN"/>
    <property type="match status" value="1"/>
</dbReference>
<dbReference type="InterPro" id="IPR009078">
    <property type="entry name" value="Ferritin-like_SF"/>
</dbReference>
<dbReference type="Pfam" id="PF04305">
    <property type="entry name" value="DUF455"/>
    <property type="match status" value="1"/>
</dbReference>
<dbReference type="EMBL" id="VRMN01000002">
    <property type="protein sequence ID" value="KAA8496474.1"/>
    <property type="molecule type" value="Genomic_DNA"/>
</dbReference>
<dbReference type="OrthoDB" id="426882at2759"/>
<dbReference type="CDD" id="cd00657">
    <property type="entry name" value="Ferritin_like"/>
    <property type="match status" value="1"/>
</dbReference>
<comment type="caution">
    <text evidence="1">The sequence shown here is derived from an EMBL/GenBank/DDBJ whole genome shotgun (WGS) entry which is preliminary data.</text>
</comment>
<evidence type="ECO:0000313" key="1">
    <source>
        <dbReference type="EMBL" id="KAA8496474.1"/>
    </source>
</evidence>
<gene>
    <name evidence="1" type="ORF">FVE85_0203</name>
</gene>
<keyword evidence="2" id="KW-1185">Reference proteome</keyword>
<organism evidence="1 2">
    <name type="scientific">Porphyridium purpureum</name>
    <name type="common">Red alga</name>
    <name type="synonym">Porphyridium cruentum</name>
    <dbReference type="NCBI Taxonomy" id="35688"/>
    <lineage>
        <taxon>Eukaryota</taxon>
        <taxon>Rhodophyta</taxon>
        <taxon>Bangiophyceae</taxon>
        <taxon>Porphyridiales</taxon>
        <taxon>Porphyridiaceae</taxon>
        <taxon>Porphyridium</taxon>
    </lineage>
</organism>
<dbReference type="Proteomes" id="UP000324585">
    <property type="component" value="Unassembled WGS sequence"/>
</dbReference>
<sequence length="331" mass="36768">MRAYMYVRPALAMCGRRALSNTSSASCSAVPSTLVHAALSVLNTPDPAAKAQLSQMHARQWLSGQITAIRPDDSETKLQPPDEPARGECPPIVSSGDMPRVKDLAKAQHMLFYMHSIAHVELSAINLSWDTVARYACLAPQLPREFFADFIRVADDESRHFLMLSSRLRELGSFYGAFPAHALIVQTLQNSCGHDWQALLRRLVLGQLSQEARGLDAGPRLANRLQGAGDNVSANIVAQIAHEEIEHVRIGLDWFLFCCAQLQIQDPMLEFQETAISLSNPGAFSPPFNHERRMLAGLQPEWYEPVAEALQQRLAALPPLRNHQLKQPQKP</sequence>
<dbReference type="InterPro" id="IPR011197">
    <property type="entry name" value="UCP012318"/>
</dbReference>
<dbReference type="OMA" id="LAWDTIV"/>
<dbReference type="PIRSF" id="PIRSF012318">
    <property type="entry name" value="UCP012318"/>
    <property type="match status" value="1"/>
</dbReference>
<evidence type="ECO:0000313" key="2">
    <source>
        <dbReference type="Proteomes" id="UP000324585"/>
    </source>
</evidence>
<reference evidence="2" key="1">
    <citation type="journal article" date="2019" name="Nat. Commun.">
        <title>Expansion of phycobilisome linker gene families in mesophilic red algae.</title>
        <authorList>
            <person name="Lee J."/>
            <person name="Kim D."/>
            <person name="Bhattacharya D."/>
            <person name="Yoon H.S."/>
        </authorList>
    </citation>
    <scope>NUCLEOTIDE SEQUENCE [LARGE SCALE GENOMIC DNA]</scope>
    <source>
        <strain evidence="2">CCMP 1328</strain>
    </source>
</reference>
<dbReference type="PANTHER" id="PTHR42782">
    <property type="entry name" value="SI:CH73-314G15.3"/>
    <property type="match status" value="1"/>
</dbReference>
<accession>A0A5J4Z0G1</accession>